<dbReference type="AlphaFoldDB" id="A0A1Y3BIW0"/>
<comment type="caution">
    <text evidence="2">The sequence shown here is derived from an EMBL/GenBank/DDBJ whole genome shotgun (WGS) entry which is preliminary data.</text>
</comment>
<proteinExistence type="predicted"/>
<reference evidence="2 3" key="1">
    <citation type="submission" date="2017-03" db="EMBL/GenBank/DDBJ databases">
        <title>Genome Survey of Euroglyphus maynei.</title>
        <authorList>
            <person name="Arlian L.G."/>
            <person name="Morgan M.S."/>
            <person name="Rider S.D."/>
        </authorList>
    </citation>
    <scope>NUCLEOTIDE SEQUENCE [LARGE SCALE GENOMIC DNA]</scope>
    <source>
        <strain evidence="2">Arlian Lab</strain>
        <tissue evidence="2">Whole body</tissue>
    </source>
</reference>
<dbReference type="EMBL" id="MUJZ01020669">
    <property type="protein sequence ID" value="OTF79944.1"/>
    <property type="molecule type" value="Genomic_DNA"/>
</dbReference>
<feature type="signal peptide" evidence="1">
    <location>
        <begin position="1"/>
        <end position="21"/>
    </location>
</feature>
<protein>
    <submittedName>
        <fullName evidence="2">Uncharacterized protein</fullName>
    </submittedName>
</protein>
<keyword evidence="1" id="KW-0732">Signal</keyword>
<feature type="chain" id="PRO_5013322637" evidence="1">
    <location>
        <begin position="22"/>
        <end position="61"/>
    </location>
</feature>
<gene>
    <name evidence="2" type="ORF">BLA29_012833</name>
</gene>
<evidence type="ECO:0000256" key="1">
    <source>
        <dbReference type="SAM" id="SignalP"/>
    </source>
</evidence>
<feature type="non-terminal residue" evidence="2">
    <location>
        <position position="61"/>
    </location>
</feature>
<evidence type="ECO:0000313" key="3">
    <source>
        <dbReference type="Proteomes" id="UP000194236"/>
    </source>
</evidence>
<name>A0A1Y3BIW0_EURMA</name>
<keyword evidence="3" id="KW-1185">Reference proteome</keyword>
<accession>A0A1Y3BIW0</accession>
<organism evidence="2 3">
    <name type="scientific">Euroglyphus maynei</name>
    <name type="common">Mayne's house dust mite</name>
    <dbReference type="NCBI Taxonomy" id="6958"/>
    <lineage>
        <taxon>Eukaryota</taxon>
        <taxon>Metazoa</taxon>
        <taxon>Ecdysozoa</taxon>
        <taxon>Arthropoda</taxon>
        <taxon>Chelicerata</taxon>
        <taxon>Arachnida</taxon>
        <taxon>Acari</taxon>
        <taxon>Acariformes</taxon>
        <taxon>Sarcoptiformes</taxon>
        <taxon>Astigmata</taxon>
        <taxon>Psoroptidia</taxon>
        <taxon>Analgoidea</taxon>
        <taxon>Pyroglyphidae</taxon>
        <taxon>Pyroglyphinae</taxon>
        <taxon>Euroglyphus</taxon>
    </lineage>
</organism>
<dbReference type="Proteomes" id="UP000194236">
    <property type="component" value="Unassembled WGS sequence"/>
</dbReference>
<sequence>MGRKFTAIVCLVLIGTNAILASPPSSKGGDDSFEDSGEIIVQQQKLNRPKRGGYIEKPAGY</sequence>
<evidence type="ECO:0000313" key="2">
    <source>
        <dbReference type="EMBL" id="OTF79944.1"/>
    </source>
</evidence>